<evidence type="ECO:0000259" key="6">
    <source>
        <dbReference type="PROSITE" id="PS51471"/>
    </source>
</evidence>
<evidence type="ECO:0000256" key="4">
    <source>
        <dbReference type="ARBA" id="ARBA00023004"/>
    </source>
</evidence>
<accession>A0A5J9V5B5</accession>
<gene>
    <name evidence="7" type="ORF">EJB05_22338</name>
</gene>
<proteinExistence type="inferred from homology"/>
<dbReference type="Gene3D" id="2.60.120.330">
    <property type="entry name" value="B-lactam Antibiotic, Isopenicillin N Synthase, Chain"/>
    <property type="match status" value="1"/>
</dbReference>
<dbReference type="InterPro" id="IPR026992">
    <property type="entry name" value="DIOX_N"/>
</dbReference>
<dbReference type="InterPro" id="IPR005123">
    <property type="entry name" value="Oxoglu/Fe-dep_dioxygenase_dom"/>
</dbReference>
<dbReference type="PROSITE" id="PS51471">
    <property type="entry name" value="FE2OG_OXY"/>
    <property type="match status" value="1"/>
</dbReference>
<dbReference type="Proteomes" id="UP000324897">
    <property type="component" value="Chromosome 1"/>
</dbReference>
<feature type="non-terminal residue" evidence="7">
    <location>
        <position position="1"/>
    </location>
</feature>
<evidence type="ECO:0000256" key="1">
    <source>
        <dbReference type="ARBA" id="ARBA00008056"/>
    </source>
</evidence>
<evidence type="ECO:0000313" key="7">
    <source>
        <dbReference type="EMBL" id="TVU30704.1"/>
    </source>
</evidence>
<protein>
    <recommendedName>
        <fullName evidence="6">Fe2OG dioxygenase domain-containing protein</fullName>
    </recommendedName>
</protein>
<dbReference type="InterPro" id="IPR027443">
    <property type="entry name" value="IPNS-like_sf"/>
</dbReference>
<sequence>MVHESQRQLVQEVAAGGLPELPSRYVLKEEDRPKDAVTAFGRLVFPTVDVRRLAEPEDVEEAAKLRSALESWGLFVVTGHGMPEALLDDILGSTREFFYLPQEEKLKYSNVVDGDKFQLEGYGIDRVDTDEQVLDWSDRLYLQVQPEDERRMQFWPSHPAPLKTLLHDFTVKSEQVAQLLLRATARALGFKEEFFADRVGERVTTFARFNYYPPCPRPDLVNGVKPHADNSLFTILLLDKDVGGLQVHKDGVWVDVPMLGNDLLVLVGDEMEMMSNAVFKASMHRVVTSEKERVSLVLFFLPDQQKEVKPAEELVDEKRPVMYKNHKAKTFSDGFWDAFALGERAIDFLKLRVEQEAASTT</sequence>
<comment type="caution">
    <text evidence="7">The sequence shown here is derived from an EMBL/GenBank/DDBJ whole genome shotgun (WGS) entry which is preliminary data.</text>
</comment>
<dbReference type="PRINTS" id="PR00682">
    <property type="entry name" value="IPNSYNTHASE"/>
</dbReference>
<keyword evidence="8" id="KW-1185">Reference proteome</keyword>
<name>A0A5J9V5B5_9POAL</name>
<dbReference type="InterPro" id="IPR044861">
    <property type="entry name" value="IPNS-like_FE2OG_OXY"/>
</dbReference>
<dbReference type="AlphaFoldDB" id="A0A5J9V5B5"/>
<reference evidence="7 8" key="1">
    <citation type="journal article" date="2019" name="Sci. Rep.">
        <title>A high-quality genome of Eragrostis curvula grass provides insights into Poaceae evolution and supports new strategies to enhance forage quality.</title>
        <authorList>
            <person name="Carballo J."/>
            <person name="Santos B.A.C.M."/>
            <person name="Zappacosta D."/>
            <person name="Garbus I."/>
            <person name="Selva J.P."/>
            <person name="Gallo C.A."/>
            <person name="Diaz A."/>
            <person name="Albertini E."/>
            <person name="Caccamo M."/>
            <person name="Echenique V."/>
        </authorList>
    </citation>
    <scope>NUCLEOTIDE SEQUENCE [LARGE SCALE GENOMIC DNA]</scope>
    <source>
        <strain evidence="8">cv. Victoria</strain>
        <tissue evidence="7">Leaf</tissue>
    </source>
</reference>
<evidence type="ECO:0000256" key="3">
    <source>
        <dbReference type="ARBA" id="ARBA00023002"/>
    </source>
</evidence>
<dbReference type="GO" id="GO:0016491">
    <property type="term" value="F:oxidoreductase activity"/>
    <property type="evidence" value="ECO:0007669"/>
    <property type="project" value="UniProtKB-KW"/>
</dbReference>
<dbReference type="Pfam" id="PF14226">
    <property type="entry name" value="DIOX_N"/>
    <property type="match status" value="1"/>
</dbReference>
<keyword evidence="3 5" id="KW-0560">Oxidoreductase</keyword>
<evidence type="ECO:0000256" key="2">
    <source>
        <dbReference type="ARBA" id="ARBA00022723"/>
    </source>
</evidence>
<dbReference type="PANTHER" id="PTHR47991">
    <property type="entry name" value="OXOGLUTARATE/IRON-DEPENDENT DIOXYGENASE"/>
    <property type="match status" value="1"/>
</dbReference>
<evidence type="ECO:0000256" key="5">
    <source>
        <dbReference type="RuleBase" id="RU003682"/>
    </source>
</evidence>
<dbReference type="OrthoDB" id="288590at2759"/>
<comment type="similarity">
    <text evidence="1 5">Belongs to the iron/ascorbate-dependent oxidoreductase family.</text>
</comment>
<keyword evidence="2 5" id="KW-0479">Metal-binding</keyword>
<dbReference type="Gramene" id="TVU30704">
    <property type="protein sequence ID" value="TVU30704"/>
    <property type="gene ID" value="EJB05_22338"/>
</dbReference>
<dbReference type="SUPFAM" id="SSF51197">
    <property type="entry name" value="Clavaminate synthase-like"/>
    <property type="match status" value="1"/>
</dbReference>
<feature type="domain" description="Fe2OG dioxygenase" evidence="6">
    <location>
        <begin position="203"/>
        <end position="302"/>
    </location>
</feature>
<dbReference type="Pfam" id="PF03171">
    <property type="entry name" value="2OG-FeII_Oxy"/>
    <property type="match status" value="1"/>
</dbReference>
<organism evidence="7 8">
    <name type="scientific">Eragrostis curvula</name>
    <name type="common">weeping love grass</name>
    <dbReference type="NCBI Taxonomy" id="38414"/>
    <lineage>
        <taxon>Eukaryota</taxon>
        <taxon>Viridiplantae</taxon>
        <taxon>Streptophyta</taxon>
        <taxon>Embryophyta</taxon>
        <taxon>Tracheophyta</taxon>
        <taxon>Spermatophyta</taxon>
        <taxon>Magnoliopsida</taxon>
        <taxon>Liliopsida</taxon>
        <taxon>Poales</taxon>
        <taxon>Poaceae</taxon>
        <taxon>PACMAD clade</taxon>
        <taxon>Chloridoideae</taxon>
        <taxon>Eragrostideae</taxon>
        <taxon>Eragrostidinae</taxon>
        <taxon>Eragrostis</taxon>
    </lineage>
</organism>
<keyword evidence="4 5" id="KW-0408">Iron</keyword>
<dbReference type="EMBL" id="RWGY01000011">
    <property type="protein sequence ID" value="TVU30704.1"/>
    <property type="molecule type" value="Genomic_DNA"/>
</dbReference>
<dbReference type="InterPro" id="IPR050295">
    <property type="entry name" value="Plant_2OG-oxidoreductases"/>
</dbReference>
<dbReference type="FunFam" id="2.60.120.330:FF:000066">
    <property type="entry name" value="Os06g0176500 protein"/>
    <property type="match status" value="1"/>
</dbReference>
<evidence type="ECO:0000313" key="8">
    <source>
        <dbReference type="Proteomes" id="UP000324897"/>
    </source>
</evidence>
<dbReference type="GO" id="GO:0046872">
    <property type="term" value="F:metal ion binding"/>
    <property type="evidence" value="ECO:0007669"/>
    <property type="project" value="UniProtKB-KW"/>
</dbReference>